<feature type="DNA-binding region" description="H-T-H motif" evidence="2">
    <location>
        <begin position="25"/>
        <end position="44"/>
    </location>
</feature>
<accession>A0A4V6YTG4</accession>
<name>A0A4V6YTG4_9NOCA</name>
<keyword evidence="1 2" id="KW-0238">DNA-binding</keyword>
<dbReference type="Pfam" id="PF18598">
    <property type="entry name" value="TetR_C_36"/>
    <property type="match status" value="1"/>
</dbReference>
<evidence type="ECO:0000256" key="2">
    <source>
        <dbReference type="PROSITE-ProRule" id="PRU00335"/>
    </source>
</evidence>
<dbReference type="Gene3D" id="1.10.357.10">
    <property type="entry name" value="Tetracycline Repressor, domain 2"/>
    <property type="match status" value="1"/>
</dbReference>
<dbReference type="InterPro" id="IPR009057">
    <property type="entry name" value="Homeodomain-like_sf"/>
</dbReference>
<dbReference type="SUPFAM" id="SSF46689">
    <property type="entry name" value="Homeodomain-like"/>
    <property type="match status" value="1"/>
</dbReference>
<dbReference type="InterPro" id="IPR001647">
    <property type="entry name" value="HTH_TetR"/>
</dbReference>
<proteinExistence type="predicted"/>
<protein>
    <recommendedName>
        <fullName evidence="3">HTH tetR-type domain-containing protein</fullName>
    </recommendedName>
</protein>
<reference evidence="4 5" key="1">
    <citation type="submission" date="2019-02" db="EMBL/GenBank/DDBJ databases">
        <authorList>
            <consortium name="Pathogen Informatics"/>
        </authorList>
    </citation>
    <scope>NUCLEOTIDE SEQUENCE [LARGE SCALE GENOMIC DNA]</scope>
    <source>
        <strain evidence="4 5">3012STDY6756504</strain>
    </source>
</reference>
<dbReference type="RefSeq" id="WP_130919281.1">
    <property type="nucleotide sequence ID" value="NZ_LR215973.1"/>
</dbReference>
<dbReference type="EMBL" id="LR215973">
    <property type="protein sequence ID" value="VFB01974.1"/>
    <property type="molecule type" value="Genomic_DNA"/>
</dbReference>
<dbReference type="Proteomes" id="UP000290439">
    <property type="component" value="Chromosome"/>
</dbReference>
<dbReference type="GO" id="GO:0003677">
    <property type="term" value="F:DNA binding"/>
    <property type="evidence" value="ECO:0007669"/>
    <property type="project" value="UniProtKB-UniRule"/>
</dbReference>
<dbReference type="AlphaFoldDB" id="A0A4V6YTG4"/>
<gene>
    <name evidence="4" type="ORF">NCTC10797_05804</name>
</gene>
<sequence>MIATSEGRRAIDAATKLYLAGEPLDMSVLARTLGIGRATLYRHVGNRDELIATVLAEATERTYRKAIAAGSGAGAELILDVLERLMRAVSGSEPLLALTRREPQVFIRLALLPGVIESTSARLIAEMLDEQQRLGHLRLRMSSRVLADAIVRICDVHLYAPLLGGDMPQIDTALDIVALLLGHDRHQPEGPAE</sequence>
<evidence type="ECO:0000313" key="5">
    <source>
        <dbReference type="Proteomes" id="UP000290439"/>
    </source>
</evidence>
<feature type="domain" description="HTH tetR-type" evidence="3">
    <location>
        <begin position="4"/>
        <end position="62"/>
    </location>
</feature>
<dbReference type="InterPro" id="IPR041485">
    <property type="entry name" value="TetR_C_36"/>
</dbReference>
<dbReference type="PROSITE" id="PS50977">
    <property type="entry name" value="HTH_TETR_2"/>
    <property type="match status" value="1"/>
</dbReference>
<evidence type="ECO:0000313" key="4">
    <source>
        <dbReference type="EMBL" id="VFB01974.1"/>
    </source>
</evidence>
<evidence type="ECO:0000256" key="1">
    <source>
        <dbReference type="ARBA" id="ARBA00023125"/>
    </source>
</evidence>
<evidence type="ECO:0000259" key="3">
    <source>
        <dbReference type="PROSITE" id="PS50977"/>
    </source>
</evidence>
<organism evidence="4 5">
    <name type="scientific">Nocardia cyriacigeorgica</name>
    <dbReference type="NCBI Taxonomy" id="135487"/>
    <lineage>
        <taxon>Bacteria</taxon>
        <taxon>Bacillati</taxon>
        <taxon>Actinomycetota</taxon>
        <taxon>Actinomycetes</taxon>
        <taxon>Mycobacteriales</taxon>
        <taxon>Nocardiaceae</taxon>
        <taxon>Nocardia</taxon>
    </lineage>
</organism>